<evidence type="ECO:0000259" key="4">
    <source>
        <dbReference type="Pfam" id="PF11797"/>
    </source>
</evidence>
<evidence type="ECO:0000313" key="6">
    <source>
        <dbReference type="EMBL" id="WYJ94466.1"/>
    </source>
</evidence>
<evidence type="ECO:0000256" key="2">
    <source>
        <dbReference type="SAM" id="Phobius"/>
    </source>
</evidence>
<dbReference type="Pfam" id="PF11797">
    <property type="entry name" value="WxLIP_HBD"/>
    <property type="match status" value="1"/>
</dbReference>
<dbReference type="InterPro" id="IPR021759">
    <property type="entry name" value="WxLIP_HBD"/>
</dbReference>
<evidence type="ECO:0000256" key="1">
    <source>
        <dbReference type="SAM" id="MobiDB-lite"/>
    </source>
</evidence>
<reference evidence="5" key="1">
    <citation type="submission" date="2017-05" db="EMBL/GenBank/DDBJ databases">
        <title>The Genome Sequence of Enterococcus sp. 9D6_DIV0238.</title>
        <authorList>
            <consortium name="The Broad Institute Genomics Platform"/>
            <consortium name="The Broad Institute Genomic Center for Infectious Diseases"/>
            <person name="Earl A."/>
            <person name="Manson A."/>
            <person name="Schwartman J."/>
            <person name="Gilmore M."/>
            <person name="Abouelleil A."/>
            <person name="Cao P."/>
            <person name="Chapman S."/>
            <person name="Cusick C."/>
            <person name="Shea T."/>
            <person name="Young S."/>
            <person name="Neafsey D."/>
            <person name="Nusbaum C."/>
            <person name="Birren B."/>
        </authorList>
    </citation>
    <scope>NUCLEOTIDE SEQUENCE [LARGE SCALE GENOMIC DNA]</scope>
    <source>
        <strain evidence="5">9D6_DIV0238</strain>
    </source>
</reference>
<evidence type="ECO:0000313" key="5">
    <source>
        <dbReference type="EMBL" id="OUZ30370.1"/>
    </source>
</evidence>
<accession>A0A200J153</accession>
<organism evidence="5">
    <name type="scientific">Candidatus Enterococcus dunnyi</name>
    <dbReference type="NCBI Taxonomy" id="1834192"/>
    <lineage>
        <taxon>Bacteria</taxon>
        <taxon>Bacillati</taxon>
        <taxon>Bacillota</taxon>
        <taxon>Bacilli</taxon>
        <taxon>Lactobacillales</taxon>
        <taxon>Enterococcaceae</taxon>
        <taxon>Enterococcus</taxon>
    </lineage>
</organism>
<evidence type="ECO:0000259" key="3">
    <source>
        <dbReference type="Pfam" id="PF06030"/>
    </source>
</evidence>
<feature type="transmembrane region" description="Helical" evidence="2">
    <location>
        <begin position="325"/>
        <end position="349"/>
    </location>
</feature>
<feature type="compositionally biased region" description="Basic residues" evidence="1">
    <location>
        <begin position="363"/>
        <end position="381"/>
    </location>
</feature>
<evidence type="ECO:0000313" key="7">
    <source>
        <dbReference type="Proteomes" id="UP000196151"/>
    </source>
</evidence>
<dbReference type="EMBL" id="CP147246">
    <property type="protein sequence ID" value="WYJ94466.1"/>
    <property type="molecule type" value="Genomic_DNA"/>
</dbReference>
<reference evidence="6" key="2">
    <citation type="submission" date="2017-05" db="EMBL/GenBank/DDBJ databases">
        <authorList>
            <consortium name="The Broad Institute Genomics Platform"/>
            <consortium name="The Broad Institute Genomic Center for Infectious Diseases"/>
            <person name="Earl A."/>
            <person name="Manson A."/>
            <person name="Schwartman J."/>
            <person name="Gilmore M."/>
            <person name="Abouelleil A."/>
            <person name="Cao P."/>
            <person name="Chapman S."/>
            <person name="Cusick C."/>
            <person name="Shea T."/>
            <person name="Young S."/>
            <person name="Neafsey D."/>
            <person name="Nusbaum C."/>
            <person name="Birren B."/>
        </authorList>
    </citation>
    <scope>NUCLEOTIDE SEQUENCE</scope>
    <source>
        <strain evidence="6">9D6_DIV0238</strain>
    </source>
</reference>
<dbReference type="Pfam" id="PF06030">
    <property type="entry name" value="WxLIP_PGBD"/>
    <property type="match status" value="1"/>
</dbReference>
<dbReference type="Proteomes" id="UP000196151">
    <property type="component" value="Chromosome"/>
</dbReference>
<dbReference type="AlphaFoldDB" id="A0A200J153"/>
<keyword evidence="7" id="KW-1185">Reference proteome</keyword>
<feature type="domain" description="WxL Interacting Protein peptidoglycan binding" evidence="3">
    <location>
        <begin position="46"/>
        <end position="163"/>
    </location>
</feature>
<feature type="domain" description="WxL Interacting Protein host binding" evidence="4">
    <location>
        <begin position="177"/>
        <end position="312"/>
    </location>
</feature>
<dbReference type="RefSeq" id="WP_087641745.1">
    <property type="nucleotide sequence ID" value="NZ_CP147246.1"/>
</dbReference>
<protein>
    <submittedName>
        <fullName evidence="5">Uncharacterized protein</fullName>
    </submittedName>
</protein>
<feature type="region of interest" description="Disordered" evidence="1">
    <location>
        <begin position="359"/>
        <end position="381"/>
    </location>
</feature>
<reference evidence="6" key="3">
    <citation type="submission" date="2024-03" db="EMBL/GenBank/DDBJ databases">
        <title>The Genome Sequence of Enterococcus sp. DIV0238c.</title>
        <authorList>
            <consortium name="The Broad Institute Genomics Platform"/>
            <consortium name="The Broad Institute Microbial Omics Core"/>
            <consortium name="The Broad Institute Genomic Center for Infectious Diseases"/>
            <person name="Earl A."/>
            <person name="Manson A."/>
            <person name="Gilmore M."/>
            <person name="Schwartman J."/>
            <person name="Shea T."/>
            <person name="Abouelleil A."/>
            <person name="Cao P."/>
            <person name="Chapman S."/>
            <person name="Cusick C."/>
            <person name="Young S."/>
            <person name="Neafsey D."/>
            <person name="Nusbaum C."/>
            <person name="Birren B."/>
        </authorList>
    </citation>
    <scope>NUCLEOTIDE SEQUENCE</scope>
    <source>
        <strain evidence="6">9D6_DIV0238</strain>
    </source>
</reference>
<dbReference type="EMBL" id="NIBQ01000003">
    <property type="protein sequence ID" value="OUZ30370.1"/>
    <property type="molecule type" value="Genomic_DNA"/>
</dbReference>
<sequence length="381" mass="42199">MKKRVRVIGIVLLIMLTFLPSVLFSRSVYADDSSEAADDVAGATGFTYSLNFPENQMEDNIGYYKLKMNKGQEQTITLTLSNPSAEKITVNIGLNGAVTNQNGVIEYGDSEIENDASLQFDFEDIVSGPETVDLAAGETKTVEIKIKMPETGTKGVIAGGIQLMKADQDGNVSNEGGSRIINQYAYIIGLLLQESDQDLTPDLKLNKVFAGQNNYRNAIFVDFSNVIPAFLNDMTVETQINAKGNEAVLYERKQTAMRMAPNSFIQFPISMNGERMVSGTYVANILVTSGDQKWAWKEEFEITQEDADKFNERDVGLVQEKGFNWQLIVMIVGAVLALGGVVYGLIVFLRKKQQKKEQAEKLARKKKKANGTKSKKRPLDE</sequence>
<keyword evidence="2" id="KW-1133">Transmembrane helix</keyword>
<keyword evidence="2" id="KW-0472">Membrane</keyword>
<dbReference type="OrthoDB" id="2148359at2"/>
<gene>
    <name evidence="6" type="ORF">A5889_001979</name>
    <name evidence="5" type="ORF">A5889_002658</name>
</gene>
<proteinExistence type="predicted"/>
<name>A0A200J153_9ENTE</name>
<dbReference type="InterPro" id="IPR010317">
    <property type="entry name" value="WxLIP_PGBD"/>
</dbReference>
<keyword evidence="2" id="KW-0812">Transmembrane</keyword>